<dbReference type="Proteomes" id="UP000243686">
    <property type="component" value="Unassembled WGS sequence"/>
</dbReference>
<accession>A0A1S8WUV8</accession>
<dbReference type="SMART" id="SM00042">
    <property type="entry name" value="CUB"/>
    <property type="match status" value="2"/>
</dbReference>
<dbReference type="CDD" id="cd00041">
    <property type="entry name" value="CUB"/>
    <property type="match status" value="2"/>
</dbReference>
<keyword evidence="1" id="KW-0677">Repeat</keyword>
<reference evidence="5 6" key="1">
    <citation type="submission" date="2015-03" db="EMBL/GenBank/DDBJ databases">
        <title>Draft genome of the nematode, Opisthorchis viverrini.</title>
        <authorList>
            <person name="Mitreva M."/>
        </authorList>
    </citation>
    <scope>NUCLEOTIDE SEQUENCE [LARGE SCALE GENOMIC DNA]</scope>
    <source>
        <strain evidence="5">Khon Kaen</strain>
    </source>
</reference>
<keyword evidence="6" id="KW-1185">Reference proteome</keyword>
<dbReference type="AlphaFoldDB" id="A0A1S8WUV8"/>
<dbReference type="PANTHER" id="PTHR24251">
    <property type="entry name" value="OVOCHYMASE-RELATED"/>
    <property type="match status" value="1"/>
</dbReference>
<feature type="non-terminal residue" evidence="5">
    <location>
        <position position="1"/>
    </location>
</feature>
<evidence type="ECO:0000259" key="4">
    <source>
        <dbReference type="PROSITE" id="PS01180"/>
    </source>
</evidence>
<dbReference type="PROSITE" id="PS01180">
    <property type="entry name" value="CUB"/>
    <property type="match status" value="2"/>
</dbReference>
<feature type="non-terminal residue" evidence="5">
    <location>
        <position position="236"/>
    </location>
</feature>
<dbReference type="PANTHER" id="PTHR24251:SF50">
    <property type="entry name" value="ATTRACTIN-LIKE 1A"/>
    <property type="match status" value="1"/>
</dbReference>
<evidence type="ECO:0000313" key="6">
    <source>
        <dbReference type="Proteomes" id="UP000243686"/>
    </source>
</evidence>
<dbReference type="SUPFAM" id="SSF49854">
    <property type="entry name" value="Spermadhesin, CUB domain"/>
    <property type="match status" value="2"/>
</dbReference>
<feature type="domain" description="CUB" evidence="4">
    <location>
        <begin position="10"/>
        <end position="123"/>
    </location>
</feature>
<organism evidence="5 6">
    <name type="scientific">Opisthorchis viverrini</name>
    <name type="common">Southeast Asian liver fluke</name>
    <dbReference type="NCBI Taxonomy" id="6198"/>
    <lineage>
        <taxon>Eukaryota</taxon>
        <taxon>Metazoa</taxon>
        <taxon>Spiralia</taxon>
        <taxon>Lophotrochozoa</taxon>
        <taxon>Platyhelminthes</taxon>
        <taxon>Trematoda</taxon>
        <taxon>Digenea</taxon>
        <taxon>Opisthorchiida</taxon>
        <taxon>Opisthorchiata</taxon>
        <taxon>Opisthorchiidae</taxon>
        <taxon>Opisthorchis</taxon>
    </lineage>
</organism>
<dbReference type="EMBL" id="KV894302">
    <property type="protein sequence ID" value="OON18319.1"/>
    <property type="molecule type" value="Genomic_DNA"/>
</dbReference>
<evidence type="ECO:0000313" key="5">
    <source>
        <dbReference type="EMBL" id="OON18319.1"/>
    </source>
</evidence>
<proteinExistence type="predicted"/>
<gene>
    <name evidence="5" type="ORF">X801_05829</name>
</gene>
<evidence type="ECO:0000256" key="1">
    <source>
        <dbReference type="ARBA" id="ARBA00022737"/>
    </source>
</evidence>
<keyword evidence="2" id="KW-1015">Disulfide bond</keyword>
<dbReference type="InterPro" id="IPR000859">
    <property type="entry name" value="CUB_dom"/>
</dbReference>
<sequence>NPLYISEPKCGSELPDNEGSFQSPGYPIIYPDNLNCTWTIKRPQKASVLKFRDFEVEAPLWGGSCTFDYVLVIVGSGDSAVTHDPLCGYIPPADITFDDEVTIKFISDRIRAYKGFVASYFPDPCVHDLQVESGEIKSPEYPHDYPNDLGCSWTIKRPSKPGVLTFEDFDVESANWGERCQFDYLYVFVGTGRSVTSYGPYCGTEKPENIVYNDTVQVTSTTDGDGTHRGFKLTFG</sequence>
<evidence type="ECO:0000256" key="2">
    <source>
        <dbReference type="ARBA" id="ARBA00023157"/>
    </source>
</evidence>
<name>A0A1S8WUV8_OPIVI</name>
<protein>
    <submittedName>
        <fullName evidence="5">CUB domain protein</fullName>
    </submittedName>
</protein>
<dbReference type="FunFam" id="2.60.120.290:FF:000005">
    <property type="entry name" value="Procollagen C-endopeptidase enhancer 1"/>
    <property type="match status" value="2"/>
</dbReference>
<feature type="domain" description="CUB" evidence="4">
    <location>
        <begin position="125"/>
        <end position="236"/>
    </location>
</feature>
<comment type="caution">
    <text evidence="3">Lacks conserved residue(s) required for the propagation of feature annotation.</text>
</comment>
<dbReference type="Pfam" id="PF00431">
    <property type="entry name" value="CUB"/>
    <property type="match status" value="2"/>
</dbReference>
<dbReference type="Gene3D" id="2.60.120.290">
    <property type="entry name" value="Spermadhesin, CUB domain"/>
    <property type="match status" value="2"/>
</dbReference>
<evidence type="ECO:0000256" key="3">
    <source>
        <dbReference type="PROSITE-ProRule" id="PRU00059"/>
    </source>
</evidence>
<dbReference type="InterPro" id="IPR035914">
    <property type="entry name" value="Sperma_CUB_dom_sf"/>
</dbReference>